<evidence type="ECO:0000313" key="7">
    <source>
        <dbReference type="Proteomes" id="UP001299012"/>
    </source>
</evidence>
<name>A0ABS9JFP4_9ACTN</name>
<accession>A0ABS9JFP4</accession>
<organism evidence="6 7">
    <name type="scientific">Streptomyces tricolor</name>
    <dbReference type="NCBI Taxonomy" id="68277"/>
    <lineage>
        <taxon>Bacteria</taxon>
        <taxon>Bacillati</taxon>
        <taxon>Actinomycetota</taxon>
        <taxon>Actinomycetes</taxon>
        <taxon>Kitasatosporales</taxon>
        <taxon>Streptomycetaceae</taxon>
        <taxon>Streptomyces</taxon>
        <taxon>Streptomyces violaceoruber group</taxon>
    </lineage>
</organism>
<feature type="domain" description="TauD/TfdA-like" evidence="5">
    <location>
        <begin position="31"/>
        <end position="242"/>
    </location>
</feature>
<evidence type="ECO:0000256" key="3">
    <source>
        <dbReference type="ARBA" id="ARBA00023004"/>
    </source>
</evidence>
<keyword evidence="4" id="KW-0045">Antibiotic biosynthesis</keyword>
<dbReference type="Proteomes" id="UP001299012">
    <property type="component" value="Unassembled WGS sequence"/>
</dbReference>
<dbReference type="PANTHER" id="PTHR10696">
    <property type="entry name" value="GAMMA-BUTYROBETAINE HYDROXYLASE-RELATED"/>
    <property type="match status" value="1"/>
</dbReference>
<evidence type="ECO:0000256" key="2">
    <source>
        <dbReference type="ARBA" id="ARBA00023002"/>
    </source>
</evidence>
<keyword evidence="3" id="KW-0408">Iron</keyword>
<comment type="caution">
    <text evidence="6">The sequence shown here is derived from an EMBL/GenBank/DDBJ whole genome shotgun (WGS) entry which is preliminary data.</text>
</comment>
<evidence type="ECO:0000259" key="5">
    <source>
        <dbReference type="Pfam" id="PF02668"/>
    </source>
</evidence>
<dbReference type="InterPro" id="IPR003819">
    <property type="entry name" value="TauD/TfdA-like"/>
</dbReference>
<evidence type="ECO:0000313" key="6">
    <source>
        <dbReference type="EMBL" id="MCG0064373.1"/>
    </source>
</evidence>
<gene>
    <name evidence="6" type="ORF">L0F81_13925</name>
</gene>
<dbReference type="InterPro" id="IPR050411">
    <property type="entry name" value="AlphaKG_dependent_hydroxylases"/>
</dbReference>
<evidence type="ECO:0000256" key="1">
    <source>
        <dbReference type="ARBA" id="ARBA00001954"/>
    </source>
</evidence>
<proteinExistence type="predicted"/>
<reference evidence="6 7" key="1">
    <citation type="submission" date="2022-01" db="EMBL/GenBank/DDBJ databases">
        <title>Draft Genome Sequences of Seven Type Strains of the Genus Streptomyces.</title>
        <authorList>
            <person name="Aziz S."/>
            <person name="Coretto E."/>
            <person name="Chronakova A."/>
            <person name="Sproer C."/>
            <person name="Huber K."/>
            <person name="Nouioui I."/>
            <person name="Gross H."/>
        </authorList>
    </citation>
    <scope>NUCLEOTIDE SEQUENCE [LARGE SCALE GENOMIC DNA]</scope>
    <source>
        <strain evidence="6 7">DSM 41685</strain>
    </source>
</reference>
<protein>
    <submittedName>
        <fullName evidence="6">TauD/TfdA family dioxygenase</fullName>
    </submittedName>
</protein>
<keyword evidence="7" id="KW-1185">Reference proteome</keyword>
<dbReference type="SUPFAM" id="SSF51197">
    <property type="entry name" value="Clavaminate synthase-like"/>
    <property type="match status" value="1"/>
</dbReference>
<dbReference type="EMBL" id="JAKKZF010000044">
    <property type="protein sequence ID" value="MCG0064373.1"/>
    <property type="molecule type" value="Genomic_DNA"/>
</dbReference>
<dbReference type="Gene3D" id="3.60.130.10">
    <property type="entry name" value="Clavaminate synthase-like"/>
    <property type="match status" value="1"/>
</dbReference>
<keyword evidence="2" id="KW-0560">Oxidoreductase</keyword>
<sequence length="245" mass="27361">MTAPHPAAGRLASGPDRLEQDGYVVVERLGGQRHAIELLQRIGRFLPQYTGTVEHEVVHRPGHEGRAYSQSRNTIQAHTEAPGWDPSPRYLALYCHRQARCGGGHTDLLDLHTLLKLLGAEDRALLTGTAVAFPGPDADREGHRPVTVPMLSYDGKRPVLRFSYNLLTAADYDAPLDAAPPPEHLPLGQRGIDLAHRVGELFARHRTRVLVPDGALLIWDNQRMLHARSQYADERRHLTRYWIAA</sequence>
<evidence type="ECO:0000256" key="4">
    <source>
        <dbReference type="ARBA" id="ARBA00023194"/>
    </source>
</evidence>
<dbReference type="RefSeq" id="WP_208639910.1">
    <property type="nucleotide sequence ID" value="NZ_JAKKZF010000044.1"/>
</dbReference>
<keyword evidence="6" id="KW-0223">Dioxygenase</keyword>
<dbReference type="PANTHER" id="PTHR10696:SF56">
    <property type="entry name" value="TAUD_TFDA-LIKE DOMAIN-CONTAINING PROTEIN"/>
    <property type="match status" value="1"/>
</dbReference>
<dbReference type="Pfam" id="PF02668">
    <property type="entry name" value="TauD"/>
    <property type="match status" value="1"/>
</dbReference>
<comment type="cofactor">
    <cofactor evidence="1">
        <name>Fe(2+)</name>
        <dbReference type="ChEBI" id="CHEBI:29033"/>
    </cofactor>
</comment>
<dbReference type="GO" id="GO:0051213">
    <property type="term" value="F:dioxygenase activity"/>
    <property type="evidence" value="ECO:0007669"/>
    <property type="project" value="UniProtKB-KW"/>
</dbReference>
<dbReference type="InterPro" id="IPR042098">
    <property type="entry name" value="TauD-like_sf"/>
</dbReference>